<comment type="caution">
    <text evidence="1">The sequence shown here is derived from an EMBL/GenBank/DDBJ whole genome shotgun (WGS) entry which is preliminary data.</text>
</comment>
<dbReference type="PANTHER" id="PTHR39162:SF1">
    <property type="entry name" value="SPORULATION PROTEIN YTFJ"/>
    <property type="match status" value="1"/>
</dbReference>
<dbReference type="Proteomes" id="UP000007652">
    <property type="component" value="Unassembled WGS sequence"/>
</dbReference>
<accession>I7LHZ5</accession>
<name>I7LHZ5_9CLOT</name>
<evidence type="ECO:0000313" key="2">
    <source>
        <dbReference type="Proteomes" id="UP000007652"/>
    </source>
</evidence>
<organism evidence="1 2">
    <name type="scientific">Caloramator australicus RC3</name>
    <dbReference type="NCBI Taxonomy" id="857293"/>
    <lineage>
        <taxon>Bacteria</taxon>
        <taxon>Bacillati</taxon>
        <taxon>Bacillota</taxon>
        <taxon>Clostridia</taxon>
        <taxon>Eubacteriales</taxon>
        <taxon>Clostridiaceae</taxon>
        <taxon>Caloramator</taxon>
    </lineage>
</organism>
<keyword evidence="2" id="KW-1185">Reference proteome</keyword>
<evidence type="ECO:0000313" key="1">
    <source>
        <dbReference type="EMBL" id="CCJ34406.1"/>
    </source>
</evidence>
<dbReference type="NCBIfam" id="TIGR02874">
    <property type="entry name" value="spore_ytfJ"/>
    <property type="match status" value="1"/>
</dbReference>
<dbReference type="EMBL" id="CAKP01000122">
    <property type="protein sequence ID" value="CCJ34406.1"/>
    <property type="molecule type" value="Genomic_DNA"/>
</dbReference>
<dbReference type="OrthoDB" id="9796262at2"/>
<protein>
    <submittedName>
        <fullName evidence="1">Sporulation protein YtfJ</fullName>
    </submittedName>
</protein>
<reference evidence="1 2" key="1">
    <citation type="journal article" date="2011" name="J. Bacteriol.">
        <title>Draft genome sequence of Caloramator australicus strain RC3T, a thermoanaerobe from the Great Artesian Basin of Australia.</title>
        <authorList>
            <person name="Ogg C.D."/>
            <person name="Patel B.K.C."/>
        </authorList>
    </citation>
    <scope>NUCLEOTIDE SEQUENCE [LARGE SCALE GENOMIC DNA]</scope>
    <source>
        <strain evidence="1 2">RC3</strain>
    </source>
</reference>
<gene>
    <name evidence="1" type="ORF">CAAU_2322</name>
</gene>
<proteinExistence type="predicted"/>
<dbReference type="eggNOG" id="COG3874">
    <property type="taxonomic scope" value="Bacteria"/>
</dbReference>
<dbReference type="Pfam" id="PF09579">
    <property type="entry name" value="Spore_YtfJ"/>
    <property type="match status" value="1"/>
</dbReference>
<dbReference type="RefSeq" id="WP_008909660.1">
    <property type="nucleotide sequence ID" value="NZ_CAKP01000122.1"/>
</dbReference>
<dbReference type="PANTHER" id="PTHR39162">
    <property type="entry name" value="GLL3345 PROTEIN"/>
    <property type="match status" value="1"/>
</dbReference>
<dbReference type="AlphaFoldDB" id="I7LHZ5"/>
<sequence>MEHPIEALMRTTMDSLKEMIDVNTIVGDPVETKDGSVIIPISKVSIGFASGGSEFAREGKIDEKAKFPFGGGSGAGMAVSPVAFLVVSKDSVKLLPVNQANSIERIIDGIPDLIEDIVNYFKKDKSVNIKNAYSSEDGGFNAT</sequence>
<dbReference type="PIRSF" id="PIRSF021377">
    <property type="entry name" value="YtfJ"/>
    <property type="match status" value="1"/>
</dbReference>
<dbReference type="STRING" id="857293.CAAU_2322"/>
<dbReference type="InterPro" id="IPR014229">
    <property type="entry name" value="Spore_YtfJ"/>
</dbReference>